<dbReference type="Pfam" id="PF00496">
    <property type="entry name" value="SBP_bac_5"/>
    <property type="match status" value="1"/>
</dbReference>
<gene>
    <name evidence="4" type="ORF">FNL38_102910</name>
</gene>
<dbReference type="PANTHER" id="PTHR30290">
    <property type="entry name" value="PERIPLASMIC BINDING COMPONENT OF ABC TRANSPORTER"/>
    <property type="match status" value="1"/>
</dbReference>
<organism evidence="4">
    <name type="scientific">Nocardia globerula</name>
    <dbReference type="NCBI Taxonomy" id="1818"/>
    <lineage>
        <taxon>Bacteria</taxon>
        <taxon>Bacillati</taxon>
        <taxon>Actinomycetota</taxon>
        <taxon>Actinomycetes</taxon>
        <taxon>Mycobacteriales</taxon>
        <taxon>Nocardiaceae</taxon>
        <taxon>Nocardia</taxon>
    </lineage>
</organism>
<dbReference type="EMBL" id="VNIQ01000002">
    <property type="protein sequence ID" value="TYQ06766.1"/>
    <property type="molecule type" value="Genomic_DNA"/>
</dbReference>
<dbReference type="Gene3D" id="3.40.190.10">
    <property type="entry name" value="Periplasmic binding protein-like II"/>
    <property type="match status" value="1"/>
</dbReference>
<evidence type="ECO:0000256" key="1">
    <source>
        <dbReference type="ARBA" id="ARBA00022729"/>
    </source>
</evidence>
<comment type="caution">
    <text evidence="4">The sequence shown here is derived from an EMBL/GenBank/DDBJ whole genome shotgun (WGS) entry which is preliminary data.</text>
</comment>
<reference evidence="4" key="1">
    <citation type="submission" date="2019-07" db="EMBL/GenBank/DDBJ databases">
        <title>Genomic Encyclopedia of Type Strains, Phase IV (KMG-IV): sequencing the most valuable type-strain genomes for metagenomic binning, comparative biology and taxonomic classification.</title>
        <authorList>
            <person name="Goeker M."/>
        </authorList>
    </citation>
    <scope>NUCLEOTIDE SEQUENCE</scope>
    <source>
        <strain evidence="4">DSM 44596</strain>
    </source>
</reference>
<dbReference type="GO" id="GO:0015833">
    <property type="term" value="P:peptide transport"/>
    <property type="evidence" value="ECO:0007669"/>
    <property type="project" value="TreeGrafter"/>
</dbReference>
<evidence type="ECO:0000256" key="2">
    <source>
        <dbReference type="SAM" id="SignalP"/>
    </source>
</evidence>
<dbReference type="GO" id="GO:0042597">
    <property type="term" value="C:periplasmic space"/>
    <property type="evidence" value="ECO:0007669"/>
    <property type="project" value="UniProtKB-ARBA"/>
</dbReference>
<dbReference type="InterPro" id="IPR039424">
    <property type="entry name" value="SBP_5"/>
</dbReference>
<dbReference type="PROSITE" id="PS51257">
    <property type="entry name" value="PROKAR_LIPOPROTEIN"/>
    <property type="match status" value="1"/>
</dbReference>
<sequence length="526" mass="55495">MSGKWNGKGKIAAVSLVAALAVAGCGGGGGTSTAGGSTASAADIDRAAVLRVTASAPTRNLDPYLQTSYGGWGYLTPMFDRLTMVDKDGNLVPGLAESWEFSSDGGYLELKLRDDVSFHDGTKFDAAALAANVQRGKTMAGSTVVAALDDITSVDVVDPTTARLNLTKGSGVELPGLFSTNVGMMVSPKTIEAGTDIRNDPGQSGSGPYTVTNYVPEESLEVTRAQGDYWDPAAGLLGGISFKTMPDATTRLNGMQTAATDISWVSSANEIVQAQSLADRNVLGIDKVKFRNVLGVFMRARDDLAKPEVRQAVAHAIDPEAISALFSGTCTPYRQMYPESSWAADPSYQYPYTFDVDKAKSLVESAGGAKITLTFGAGTNTEKPANVIQSSLAAAGFEAELNPVPNTQNEPGYIAGTFQSMVSNSFSPKVDPAETVNTFVVGPYDFGNGNPEIAALATKAANPTLSQDERAGLYHEIWSKTLAEAMFVPICNQTNATIFSDKVVNADNIPWVDTGIFDLRYVGMTK</sequence>
<evidence type="ECO:0000313" key="4">
    <source>
        <dbReference type="EMBL" id="TYQ06766.1"/>
    </source>
</evidence>
<proteinExistence type="predicted"/>
<dbReference type="GO" id="GO:1904680">
    <property type="term" value="F:peptide transmembrane transporter activity"/>
    <property type="evidence" value="ECO:0007669"/>
    <property type="project" value="TreeGrafter"/>
</dbReference>
<feature type="chain" id="PRO_5038882425" evidence="2">
    <location>
        <begin position="24"/>
        <end position="526"/>
    </location>
</feature>
<dbReference type="AlphaFoldDB" id="A0A652YV32"/>
<protein>
    <submittedName>
        <fullName evidence="4">Peptide/nickel transport system substrate-binding protein</fullName>
    </submittedName>
</protein>
<feature type="signal peptide" evidence="2">
    <location>
        <begin position="1"/>
        <end position="23"/>
    </location>
</feature>
<dbReference type="InterPro" id="IPR000914">
    <property type="entry name" value="SBP_5_dom"/>
</dbReference>
<dbReference type="Gene3D" id="3.10.105.10">
    <property type="entry name" value="Dipeptide-binding Protein, Domain 3"/>
    <property type="match status" value="1"/>
</dbReference>
<dbReference type="GO" id="GO:0043190">
    <property type="term" value="C:ATP-binding cassette (ABC) transporter complex"/>
    <property type="evidence" value="ECO:0007669"/>
    <property type="project" value="InterPro"/>
</dbReference>
<dbReference type="InterPro" id="IPR030678">
    <property type="entry name" value="Peptide/Ni-bd"/>
</dbReference>
<evidence type="ECO:0000259" key="3">
    <source>
        <dbReference type="Pfam" id="PF00496"/>
    </source>
</evidence>
<dbReference type="PIRSF" id="PIRSF002741">
    <property type="entry name" value="MppA"/>
    <property type="match status" value="1"/>
</dbReference>
<keyword evidence="1 2" id="KW-0732">Signal</keyword>
<dbReference type="SUPFAM" id="SSF53850">
    <property type="entry name" value="Periplasmic binding protein-like II"/>
    <property type="match status" value="1"/>
</dbReference>
<name>A0A652YV32_NOCGL</name>
<accession>A0A652YV32</accession>
<dbReference type="PANTHER" id="PTHR30290:SF38">
    <property type="entry name" value="D,D-DIPEPTIDE-BINDING PERIPLASMIC PROTEIN DDPA-RELATED"/>
    <property type="match status" value="1"/>
</dbReference>
<feature type="domain" description="Solute-binding protein family 5" evidence="3">
    <location>
        <begin position="91"/>
        <end position="440"/>
    </location>
</feature>